<evidence type="ECO:0000313" key="17">
    <source>
        <dbReference type="EMBL" id="AMY10294.1"/>
    </source>
</evidence>
<evidence type="ECO:0000256" key="7">
    <source>
        <dbReference type="ARBA" id="ARBA00022723"/>
    </source>
</evidence>
<dbReference type="InterPro" id="IPR027417">
    <property type="entry name" value="P-loop_NTPase"/>
</dbReference>
<dbReference type="PANTHER" id="PTHR30305">
    <property type="entry name" value="PROTEIN YJDM-RELATED"/>
    <property type="match status" value="1"/>
</dbReference>
<comment type="miscellaneous">
    <text evidence="14">Both phosphorylation and phosphorolysis are carried out by the same active site and suggest a common mechanism for both reactions.</text>
</comment>
<keyword evidence="8 14" id="KW-0547">Nucleotide-binding</keyword>
<dbReference type="FunFam" id="3.40.50.300:FF:000174">
    <property type="entry name" value="HPr kinase/phosphorylase"/>
    <property type="match status" value="1"/>
</dbReference>
<protein>
    <recommendedName>
        <fullName evidence="14">HPr kinase/phosphorylase</fullName>
        <shortName evidence="14">HPrK/P</shortName>
        <ecNumber evidence="14">2.7.11.-</ecNumber>
        <ecNumber evidence="14">2.7.4.-</ecNumber>
    </recommendedName>
    <alternativeName>
        <fullName evidence="14">HPr(Ser) kinase/phosphorylase</fullName>
    </alternativeName>
</protein>
<feature type="active site" evidence="14">
    <location>
        <position position="256"/>
    </location>
</feature>
<keyword evidence="18" id="KW-1185">Reference proteome</keyword>
<evidence type="ECO:0000256" key="12">
    <source>
        <dbReference type="ARBA" id="ARBA00023268"/>
    </source>
</evidence>
<name>A0A143PR52_LUTPR</name>
<dbReference type="Proteomes" id="UP000076079">
    <property type="component" value="Chromosome"/>
</dbReference>
<evidence type="ECO:0000256" key="10">
    <source>
        <dbReference type="ARBA" id="ARBA00022840"/>
    </source>
</evidence>
<feature type="active site" evidence="14">
    <location>
        <position position="152"/>
    </location>
</feature>
<dbReference type="GO" id="GO:0004712">
    <property type="term" value="F:protein serine/threonine/tyrosine kinase activity"/>
    <property type="evidence" value="ECO:0007669"/>
    <property type="project" value="UniProtKB-UniRule"/>
</dbReference>
<dbReference type="EMBL" id="CP015136">
    <property type="protein sequence ID" value="AMY10294.1"/>
    <property type="molecule type" value="Genomic_DNA"/>
</dbReference>
<dbReference type="PATRIC" id="fig|1813736.3.peg.3733"/>
<dbReference type="SUPFAM" id="SSF75138">
    <property type="entry name" value="HprK N-terminal domain-like"/>
    <property type="match status" value="1"/>
</dbReference>
<keyword evidence="6 14" id="KW-0808">Transferase</keyword>
<feature type="domain" description="HPr(Ser) kinase/phosphorylase N-terminal" evidence="15">
    <location>
        <begin position="14"/>
        <end position="140"/>
    </location>
</feature>
<evidence type="ECO:0000256" key="13">
    <source>
        <dbReference type="ARBA" id="ARBA00047657"/>
    </source>
</evidence>
<dbReference type="EC" id="2.7.4.-" evidence="14"/>
<dbReference type="AlphaFoldDB" id="A0A143PR52"/>
<feature type="region of interest" description="Important for the catalytic mechanism of dephosphorylation" evidence="14">
    <location>
        <begin position="277"/>
        <end position="282"/>
    </location>
</feature>
<comment type="domain">
    <text evidence="14">The Walker A ATP-binding motif also binds Pi and PPi.</text>
</comment>
<keyword evidence="12 14" id="KW-0511">Multifunctional enzyme</keyword>
<keyword evidence="7 14" id="KW-0479">Metal-binding</keyword>
<dbReference type="InterPro" id="IPR028979">
    <property type="entry name" value="Ser_kin/Pase_Hpr-like_N_sf"/>
</dbReference>
<dbReference type="InterPro" id="IPR011104">
    <property type="entry name" value="Hpr_kin/Pase_C"/>
</dbReference>
<evidence type="ECO:0000259" key="15">
    <source>
        <dbReference type="Pfam" id="PF02603"/>
    </source>
</evidence>
<gene>
    <name evidence="14 17" type="primary">hprK</name>
    <name evidence="17" type="ORF">LuPra_03524</name>
</gene>
<organism evidence="17 18">
    <name type="scientific">Luteitalea pratensis</name>
    <dbReference type="NCBI Taxonomy" id="1855912"/>
    <lineage>
        <taxon>Bacteria</taxon>
        <taxon>Pseudomonadati</taxon>
        <taxon>Acidobacteriota</taxon>
        <taxon>Vicinamibacteria</taxon>
        <taxon>Vicinamibacterales</taxon>
        <taxon>Vicinamibacteraceae</taxon>
        <taxon>Luteitalea</taxon>
    </lineage>
</organism>
<evidence type="ECO:0000256" key="9">
    <source>
        <dbReference type="ARBA" id="ARBA00022777"/>
    </source>
</evidence>
<feature type="region of interest" description="Important for the catalytic mechanism of both phosphorylation and dephosphorylation" evidence="14">
    <location>
        <begin position="214"/>
        <end position="223"/>
    </location>
</feature>
<evidence type="ECO:0000256" key="11">
    <source>
        <dbReference type="ARBA" id="ARBA00022842"/>
    </source>
</evidence>
<evidence type="ECO:0000256" key="3">
    <source>
        <dbReference type="ARBA" id="ARBA00006883"/>
    </source>
</evidence>
<dbReference type="GO" id="GO:0004674">
    <property type="term" value="F:protein serine/threonine kinase activity"/>
    <property type="evidence" value="ECO:0007669"/>
    <property type="project" value="UniProtKB-KW"/>
</dbReference>
<dbReference type="SUPFAM" id="SSF53795">
    <property type="entry name" value="PEP carboxykinase-like"/>
    <property type="match status" value="1"/>
</dbReference>
<dbReference type="GO" id="GO:0006109">
    <property type="term" value="P:regulation of carbohydrate metabolic process"/>
    <property type="evidence" value="ECO:0007669"/>
    <property type="project" value="UniProtKB-UniRule"/>
</dbReference>
<reference evidence="17 18" key="1">
    <citation type="journal article" date="2016" name="Genome Announc.">
        <title>First Complete Genome Sequence of a Subdivision 6 Acidobacterium Strain.</title>
        <authorList>
            <person name="Huang S."/>
            <person name="Vieira S."/>
            <person name="Bunk B."/>
            <person name="Riedel T."/>
            <person name="Sproer C."/>
            <person name="Overmann J."/>
        </authorList>
    </citation>
    <scope>NUCLEOTIDE SEQUENCE [LARGE SCALE GENOMIC DNA]</scope>
    <source>
        <strain evidence="18">DSM 100886 HEG_-6_39</strain>
    </source>
</reference>
<dbReference type="GO" id="GO:0000155">
    <property type="term" value="F:phosphorelay sensor kinase activity"/>
    <property type="evidence" value="ECO:0007669"/>
    <property type="project" value="InterPro"/>
</dbReference>
<dbReference type="PANTHER" id="PTHR30305:SF1">
    <property type="entry name" value="HPR KINASE_PHOSPHORYLASE"/>
    <property type="match status" value="1"/>
</dbReference>
<dbReference type="NCBIfam" id="TIGR00679">
    <property type="entry name" value="hpr-ser"/>
    <property type="match status" value="1"/>
</dbReference>
<feature type="binding site" evidence="14">
    <location>
        <begin position="167"/>
        <end position="174"/>
    </location>
    <ligand>
        <name>ATP</name>
        <dbReference type="ChEBI" id="CHEBI:30616"/>
    </ligand>
</feature>
<keyword evidence="5 14" id="KW-0723">Serine/threonine-protein kinase</keyword>
<dbReference type="STRING" id="1855912.LuPra_03524"/>
<dbReference type="KEGG" id="abac:LuPra_03524"/>
<comment type="subunit">
    <text evidence="4 14">Homohexamer.</text>
</comment>
<evidence type="ECO:0000256" key="5">
    <source>
        <dbReference type="ARBA" id="ARBA00022527"/>
    </source>
</evidence>
<dbReference type="Pfam" id="PF02603">
    <property type="entry name" value="Hpr_kinase_N"/>
    <property type="match status" value="1"/>
</dbReference>
<dbReference type="HAMAP" id="MF_01249">
    <property type="entry name" value="HPr_kinase"/>
    <property type="match status" value="1"/>
</dbReference>
<keyword evidence="11 14" id="KW-0460">Magnesium</keyword>
<comment type="catalytic activity">
    <reaction evidence="13 14">
        <text>[HPr protein]-O-phospho-L-serine + phosphate + H(+) = [HPr protein]-L-serine + diphosphate</text>
        <dbReference type="Rhea" id="RHEA:46604"/>
        <dbReference type="Rhea" id="RHEA-COMP:11602"/>
        <dbReference type="Rhea" id="RHEA-COMP:11603"/>
        <dbReference type="ChEBI" id="CHEBI:15378"/>
        <dbReference type="ChEBI" id="CHEBI:29999"/>
        <dbReference type="ChEBI" id="CHEBI:33019"/>
        <dbReference type="ChEBI" id="CHEBI:43474"/>
        <dbReference type="ChEBI" id="CHEBI:83421"/>
    </reaction>
</comment>
<dbReference type="InterPro" id="IPR011126">
    <property type="entry name" value="Hpr_kin/Pase_Hpr_N"/>
</dbReference>
<dbReference type="GO" id="GO:0000287">
    <property type="term" value="F:magnesium ion binding"/>
    <property type="evidence" value="ECO:0007669"/>
    <property type="project" value="UniProtKB-UniRule"/>
</dbReference>
<evidence type="ECO:0000259" key="16">
    <source>
        <dbReference type="Pfam" id="PF07475"/>
    </source>
</evidence>
<accession>A0A143PR52</accession>
<proteinExistence type="inferred from homology"/>
<keyword evidence="9 14" id="KW-0418">Kinase</keyword>
<feature type="active site" description="Proton acceptor; for phosphorylation activity. Proton donor; for dephosphorylation activity" evidence="14">
    <location>
        <position position="191"/>
    </location>
</feature>
<dbReference type="Pfam" id="PF07475">
    <property type="entry name" value="Hpr_kinase_C"/>
    <property type="match status" value="1"/>
</dbReference>
<evidence type="ECO:0000256" key="14">
    <source>
        <dbReference type="HAMAP-Rule" id="MF_01249"/>
    </source>
</evidence>
<evidence type="ECO:0000256" key="4">
    <source>
        <dbReference type="ARBA" id="ARBA00011643"/>
    </source>
</evidence>
<feature type="binding site" evidence="14">
    <location>
        <position position="174"/>
    </location>
    <ligand>
        <name>Mg(2+)</name>
        <dbReference type="ChEBI" id="CHEBI:18420"/>
    </ligand>
</feature>
<feature type="domain" description="HPr kinase/phosphorylase C-terminal" evidence="16">
    <location>
        <begin position="145"/>
        <end position="311"/>
    </location>
</feature>
<comment type="cofactor">
    <cofactor evidence="2 14">
        <name>Mg(2+)</name>
        <dbReference type="ChEBI" id="CHEBI:18420"/>
    </cofactor>
</comment>
<comment type="catalytic activity">
    <reaction evidence="1 14">
        <text>[HPr protein]-L-serine + ATP = [HPr protein]-O-phospho-L-serine + ADP + H(+)</text>
        <dbReference type="Rhea" id="RHEA:46600"/>
        <dbReference type="Rhea" id="RHEA-COMP:11602"/>
        <dbReference type="Rhea" id="RHEA-COMP:11603"/>
        <dbReference type="ChEBI" id="CHEBI:15378"/>
        <dbReference type="ChEBI" id="CHEBI:29999"/>
        <dbReference type="ChEBI" id="CHEBI:30616"/>
        <dbReference type="ChEBI" id="CHEBI:83421"/>
        <dbReference type="ChEBI" id="CHEBI:456216"/>
    </reaction>
</comment>
<comment type="similarity">
    <text evidence="3 14">Belongs to the HPrK/P family.</text>
</comment>
<evidence type="ECO:0000256" key="2">
    <source>
        <dbReference type="ARBA" id="ARBA00001946"/>
    </source>
</evidence>
<evidence type="ECO:0000313" key="18">
    <source>
        <dbReference type="Proteomes" id="UP000076079"/>
    </source>
</evidence>
<sequence>MVATPDSGAPSLTVRDLLARCAGTSLGDLALRAGASGLSRPITRVSLQKTGLALTGQPQYLEDGRVLLFGRSEVQYLAGLDPAERLLRLREVLRPGLPCVVVTAGLPIDPVLAEVADARGVPVLSTGVLTSETLVALTGVLEEGLAPMTTLHGVLVDILGLGVMLLGESGIGKSECALDLVVRGHRLVADDAVEITRRGSLLSGTSPSLTRHHMEVRGLGIMNVQDLFGVASTRQSMQVEFIVRLVRWDSHTEYERLGLDEATEPLLGLQVPVVTLPVGPGRNIGILVEVAARRHLLLARGVSAAQRLAARLEAELQAGES</sequence>
<feature type="binding site" evidence="14">
    <location>
        <position position="215"/>
    </location>
    <ligand>
        <name>Mg(2+)</name>
        <dbReference type="ChEBI" id="CHEBI:18420"/>
    </ligand>
</feature>
<comment type="function">
    <text evidence="14">Catalyzes the ATP- as well as the pyrophosphate-dependent phosphorylation of a specific serine residue in HPr, a phosphocarrier protein of the phosphoenolpyruvate-dependent sugar phosphotransferase system (PTS). HprK/P also catalyzes the pyrophosphate-producing, inorganic phosphate-dependent dephosphorylation (phosphorolysis) of seryl-phosphorylated HPr (P-Ser-HPr).</text>
</comment>
<dbReference type="CDD" id="cd01918">
    <property type="entry name" value="HprK_C"/>
    <property type="match status" value="1"/>
</dbReference>
<reference evidence="18" key="2">
    <citation type="submission" date="2016-04" db="EMBL/GenBank/DDBJ databases">
        <title>First Complete Genome Sequence of a Subdivision 6 Acidobacterium.</title>
        <authorList>
            <person name="Huang S."/>
            <person name="Vieira S."/>
            <person name="Bunk B."/>
            <person name="Riedel T."/>
            <person name="Sproeer C."/>
            <person name="Overmann J."/>
        </authorList>
    </citation>
    <scope>NUCLEOTIDE SEQUENCE [LARGE SCALE GENOMIC DNA]</scope>
    <source>
        <strain evidence="18">DSM 100886 HEG_-6_39</strain>
    </source>
</reference>
<feature type="active site" evidence="14">
    <location>
        <position position="173"/>
    </location>
</feature>
<dbReference type="GO" id="GO:0005524">
    <property type="term" value="F:ATP binding"/>
    <property type="evidence" value="ECO:0007669"/>
    <property type="project" value="UniProtKB-UniRule"/>
</dbReference>
<evidence type="ECO:0000256" key="8">
    <source>
        <dbReference type="ARBA" id="ARBA00022741"/>
    </source>
</evidence>
<evidence type="ECO:0000256" key="1">
    <source>
        <dbReference type="ARBA" id="ARBA00001120"/>
    </source>
</evidence>
<keyword evidence="10 14" id="KW-0067">ATP-binding</keyword>
<dbReference type="EC" id="2.7.11.-" evidence="14"/>
<evidence type="ECO:0000256" key="6">
    <source>
        <dbReference type="ARBA" id="ARBA00022679"/>
    </source>
</evidence>
<dbReference type="InterPro" id="IPR003755">
    <property type="entry name" value="HPr(Ser)_kin/Pase"/>
</dbReference>
<dbReference type="Gene3D" id="3.40.50.300">
    <property type="entry name" value="P-loop containing nucleotide triphosphate hydrolases"/>
    <property type="match status" value="1"/>
</dbReference>
<dbReference type="Gene3D" id="3.40.1390.20">
    <property type="entry name" value="HprK N-terminal domain-like"/>
    <property type="match status" value="1"/>
</dbReference>